<feature type="signal peptide" evidence="1">
    <location>
        <begin position="1"/>
        <end position="15"/>
    </location>
</feature>
<dbReference type="VEuPathDB" id="FungiDB:ASPSYDRAFT_49566"/>
<protein>
    <submittedName>
        <fullName evidence="2">Uncharacterized protein</fullName>
    </submittedName>
</protein>
<dbReference type="OrthoDB" id="5230873at2759"/>
<organism evidence="2 3">
    <name type="scientific">Aspergillus sydowii CBS 593.65</name>
    <dbReference type="NCBI Taxonomy" id="1036612"/>
    <lineage>
        <taxon>Eukaryota</taxon>
        <taxon>Fungi</taxon>
        <taxon>Dikarya</taxon>
        <taxon>Ascomycota</taxon>
        <taxon>Pezizomycotina</taxon>
        <taxon>Eurotiomycetes</taxon>
        <taxon>Eurotiomycetidae</taxon>
        <taxon>Eurotiales</taxon>
        <taxon>Aspergillaceae</taxon>
        <taxon>Aspergillus</taxon>
        <taxon>Aspergillus subgen. Nidulantes</taxon>
    </lineage>
</organism>
<sequence>MTLSYSLLLFAVSCAAVTDVHPLRARQAAAVDDTFNIYAYGEGISGLPLFYADAKAQIGNAGLSTAKVAQPVYFSISEASRNVWIAHPNTTGTSPDNAAFQTAVLSLPGASSTGGTVEFKPPTTELLSSNEANAFDFYGDYVLTTTPNINFYAVPTDASGVYSLIWSTIASEHIPVILRTIAPATDALF</sequence>
<reference evidence="3" key="1">
    <citation type="journal article" date="2017" name="Genome Biol.">
        <title>Comparative genomics reveals high biological diversity and specific adaptations in the industrially and medically important fungal genus Aspergillus.</title>
        <authorList>
            <person name="de Vries R.P."/>
            <person name="Riley R."/>
            <person name="Wiebenga A."/>
            <person name="Aguilar-Osorio G."/>
            <person name="Amillis S."/>
            <person name="Uchima C.A."/>
            <person name="Anderluh G."/>
            <person name="Asadollahi M."/>
            <person name="Askin M."/>
            <person name="Barry K."/>
            <person name="Battaglia E."/>
            <person name="Bayram O."/>
            <person name="Benocci T."/>
            <person name="Braus-Stromeyer S.A."/>
            <person name="Caldana C."/>
            <person name="Canovas D."/>
            <person name="Cerqueira G.C."/>
            <person name="Chen F."/>
            <person name="Chen W."/>
            <person name="Choi C."/>
            <person name="Clum A."/>
            <person name="Dos Santos R.A."/>
            <person name="Damasio A.R."/>
            <person name="Diallinas G."/>
            <person name="Emri T."/>
            <person name="Fekete E."/>
            <person name="Flipphi M."/>
            <person name="Freyberg S."/>
            <person name="Gallo A."/>
            <person name="Gournas C."/>
            <person name="Habgood R."/>
            <person name="Hainaut M."/>
            <person name="Harispe M.L."/>
            <person name="Henrissat B."/>
            <person name="Hilden K.S."/>
            <person name="Hope R."/>
            <person name="Hossain A."/>
            <person name="Karabika E."/>
            <person name="Karaffa L."/>
            <person name="Karanyi Z."/>
            <person name="Krasevec N."/>
            <person name="Kuo A."/>
            <person name="Kusch H."/>
            <person name="LaButti K."/>
            <person name="Lagendijk E.L."/>
            <person name="Lapidus A."/>
            <person name="Levasseur A."/>
            <person name="Lindquist E."/>
            <person name="Lipzen A."/>
            <person name="Logrieco A.F."/>
            <person name="MacCabe A."/>
            <person name="Maekelae M.R."/>
            <person name="Malavazi I."/>
            <person name="Melin P."/>
            <person name="Meyer V."/>
            <person name="Mielnichuk N."/>
            <person name="Miskei M."/>
            <person name="Molnar A.P."/>
            <person name="Mule G."/>
            <person name="Ngan C.Y."/>
            <person name="Orejas M."/>
            <person name="Orosz E."/>
            <person name="Ouedraogo J.P."/>
            <person name="Overkamp K.M."/>
            <person name="Park H.-S."/>
            <person name="Perrone G."/>
            <person name="Piumi F."/>
            <person name="Punt P.J."/>
            <person name="Ram A.F."/>
            <person name="Ramon A."/>
            <person name="Rauscher S."/>
            <person name="Record E."/>
            <person name="Riano-Pachon D.M."/>
            <person name="Robert V."/>
            <person name="Roehrig J."/>
            <person name="Ruller R."/>
            <person name="Salamov A."/>
            <person name="Salih N.S."/>
            <person name="Samson R.A."/>
            <person name="Sandor E."/>
            <person name="Sanguinetti M."/>
            <person name="Schuetze T."/>
            <person name="Sepcic K."/>
            <person name="Shelest E."/>
            <person name="Sherlock G."/>
            <person name="Sophianopoulou V."/>
            <person name="Squina F.M."/>
            <person name="Sun H."/>
            <person name="Susca A."/>
            <person name="Todd R.B."/>
            <person name="Tsang A."/>
            <person name="Unkles S.E."/>
            <person name="van de Wiele N."/>
            <person name="van Rossen-Uffink D."/>
            <person name="Oliveira J.V."/>
            <person name="Vesth T.C."/>
            <person name="Visser J."/>
            <person name="Yu J.-H."/>
            <person name="Zhou M."/>
            <person name="Andersen M.R."/>
            <person name="Archer D.B."/>
            <person name="Baker S.E."/>
            <person name="Benoit I."/>
            <person name="Brakhage A.A."/>
            <person name="Braus G.H."/>
            <person name="Fischer R."/>
            <person name="Frisvad J.C."/>
            <person name="Goldman G.H."/>
            <person name="Houbraken J."/>
            <person name="Oakley B."/>
            <person name="Pocsi I."/>
            <person name="Scazzocchio C."/>
            <person name="Seiboth B."/>
            <person name="vanKuyk P.A."/>
            <person name="Wortman J."/>
            <person name="Dyer P.S."/>
            <person name="Grigoriev I.V."/>
        </authorList>
    </citation>
    <scope>NUCLEOTIDE SEQUENCE [LARGE SCALE GENOMIC DNA]</scope>
    <source>
        <strain evidence="3">CBS 593.65</strain>
    </source>
</reference>
<dbReference type="Proteomes" id="UP000184356">
    <property type="component" value="Unassembled WGS sequence"/>
</dbReference>
<gene>
    <name evidence="2" type="ORF">ASPSYDRAFT_49566</name>
</gene>
<keyword evidence="3" id="KW-1185">Reference proteome</keyword>
<dbReference type="GeneID" id="63763932"/>
<name>A0A1L9T4S3_9EURO</name>
<keyword evidence="1" id="KW-0732">Signal</keyword>
<evidence type="ECO:0000313" key="2">
    <source>
        <dbReference type="EMBL" id="OJJ54442.1"/>
    </source>
</evidence>
<proteinExistence type="predicted"/>
<feature type="chain" id="PRO_5012476741" evidence="1">
    <location>
        <begin position="16"/>
        <end position="189"/>
    </location>
</feature>
<evidence type="ECO:0000313" key="3">
    <source>
        <dbReference type="Proteomes" id="UP000184356"/>
    </source>
</evidence>
<dbReference type="EMBL" id="KV878594">
    <property type="protein sequence ID" value="OJJ54442.1"/>
    <property type="molecule type" value="Genomic_DNA"/>
</dbReference>
<dbReference type="AlphaFoldDB" id="A0A1L9T4S3"/>
<accession>A0A1L9T4S3</accession>
<evidence type="ECO:0000256" key="1">
    <source>
        <dbReference type="SAM" id="SignalP"/>
    </source>
</evidence>
<dbReference type="RefSeq" id="XP_040698248.1">
    <property type="nucleotide sequence ID" value="XM_040847859.1"/>
</dbReference>